<accession>A0A3S3PRK3</accession>
<keyword evidence="4" id="KW-1185">Reference proteome</keyword>
<sequence length="135" mass="15434">MGQYKDVFKESAIDGTELLHLSHDTLLTSMKIDTLGHRNKILRGLQALRNPLWQHIAICGDESMAMPDELYCPITHEFMHDPVVASDGYSYEREAIEKWFESGNNSSPMTNEPLTDQRLITNLTLKLLIKKYISP</sequence>
<feature type="non-terminal residue" evidence="3">
    <location>
        <position position="135"/>
    </location>
</feature>
<dbReference type="PROSITE" id="PS51698">
    <property type="entry name" value="U_BOX"/>
    <property type="match status" value="1"/>
</dbReference>
<dbReference type="EMBL" id="NCKU01000536">
    <property type="protein sequence ID" value="RWS15133.1"/>
    <property type="molecule type" value="Genomic_DNA"/>
</dbReference>
<dbReference type="OrthoDB" id="10064100at2759"/>
<evidence type="ECO:0000259" key="1">
    <source>
        <dbReference type="PROSITE" id="PS50105"/>
    </source>
</evidence>
<name>A0A3S3PRK3_9ACAR</name>
<dbReference type="InterPro" id="IPR013083">
    <property type="entry name" value="Znf_RING/FYVE/PHD"/>
</dbReference>
<dbReference type="AlphaFoldDB" id="A0A3S3PRK3"/>
<dbReference type="SUPFAM" id="SSF57850">
    <property type="entry name" value="RING/U-box"/>
    <property type="match status" value="1"/>
</dbReference>
<gene>
    <name evidence="3" type="ORF">B4U79_01906</name>
</gene>
<feature type="domain" description="SAM" evidence="1">
    <location>
        <begin position="1"/>
        <end position="51"/>
    </location>
</feature>
<dbReference type="GO" id="GO:0016567">
    <property type="term" value="P:protein ubiquitination"/>
    <property type="evidence" value="ECO:0007669"/>
    <property type="project" value="InterPro"/>
</dbReference>
<dbReference type="Gene3D" id="3.30.40.10">
    <property type="entry name" value="Zinc/RING finger domain, C3HC4 (zinc finger)"/>
    <property type="match status" value="1"/>
</dbReference>
<dbReference type="SMART" id="SM00504">
    <property type="entry name" value="Ubox"/>
    <property type="match status" value="1"/>
</dbReference>
<protein>
    <submittedName>
        <fullName evidence="3">WD repeat: SAM and U-box domain-containing protein 1-like protein</fullName>
    </submittedName>
</protein>
<dbReference type="PANTHER" id="PTHR46573:SF1">
    <property type="entry name" value="WD REPEAT, SAM AND U-BOX DOMAIN-CONTAINING PROTEIN 1"/>
    <property type="match status" value="1"/>
</dbReference>
<evidence type="ECO:0000259" key="2">
    <source>
        <dbReference type="PROSITE" id="PS51698"/>
    </source>
</evidence>
<organism evidence="3 4">
    <name type="scientific">Dinothrombium tinctorium</name>
    <dbReference type="NCBI Taxonomy" id="1965070"/>
    <lineage>
        <taxon>Eukaryota</taxon>
        <taxon>Metazoa</taxon>
        <taxon>Ecdysozoa</taxon>
        <taxon>Arthropoda</taxon>
        <taxon>Chelicerata</taxon>
        <taxon>Arachnida</taxon>
        <taxon>Acari</taxon>
        <taxon>Acariformes</taxon>
        <taxon>Trombidiformes</taxon>
        <taxon>Prostigmata</taxon>
        <taxon>Anystina</taxon>
        <taxon>Parasitengona</taxon>
        <taxon>Trombidioidea</taxon>
        <taxon>Trombidiidae</taxon>
        <taxon>Dinothrombium</taxon>
    </lineage>
</organism>
<evidence type="ECO:0000313" key="4">
    <source>
        <dbReference type="Proteomes" id="UP000285301"/>
    </source>
</evidence>
<dbReference type="InterPro" id="IPR003613">
    <property type="entry name" value="Ubox_domain"/>
</dbReference>
<proteinExistence type="predicted"/>
<dbReference type="PANTHER" id="PTHR46573">
    <property type="entry name" value="WD REPEAT, SAM AND U-BOX DOMAIN-CONTAINING PROTEIN 1"/>
    <property type="match status" value="1"/>
</dbReference>
<dbReference type="Pfam" id="PF00536">
    <property type="entry name" value="SAM_1"/>
    <property type="match status" value="1"/>
</dbReference>
<dbReference type="CDD" id="cd16655">
    <property type="entry name" value="RING-Ubox_WDSUB1-like"/>
    <property type="match status" value="1"/>
</dbReference>
<dbReference type="PROSITE" id="PS50105">
    <property type="entry name" value="SAM_DOMAIN"/>
    <property type="match status" value="1"/>
</dbReference>
<evidence type="ECO:0000313" key="3">
    <source>
        <dbReference type="EMBL" id="RWS15133.1"/>
    </source>
</evidence>
<dbReference type="InterPro" id="IPR013761">
    <property type="entry name" value="SAM/pointed_sf"/>
</dbReference>
<reference evidence="3 4" key="1">
    <citation type="journal article" date="2018" name="Gigascience">
        <title>Genomes of trombidid mites reveal novel predicted allergens and laterally-transferred genes associated with secondary metabolism.</title>
        <authorList>
            <person name="Dong X."/>
            <person name="Chaisiri K."/>
            <person name="Xia D."/>
            <person name="Armstrong S.D."/>
            <person name="Fang Y."/>
            <person name="Donnelly M.J."/>
            <person name="Kadowaki T."/>
            <person name="McGarry J.W."/>
            <person name="Darby A.C."/>
            <person name="Makepeace B.L."/>
        </authorList>
    </citation>
    <scope>NUCLEOTIDE SEQUENCE [LARGE SCALE GENOMIC DNA]</scope>
    <source>
        <strain evidence="3">UoL-WK</strain>
    </source>
</reference>
<dbReference type="Pfam" id="PF04564">
    <property type="entry name" value="U-box"/>
    <property type="match status" value="1"/>
</dbReference>
<dbReference type="GO" id="GO:0004842">
    <property type="term" value="F:ubiquitin-protein transferase activity"/>
    <property type="evidence" value="ECO:0007669"/>
    <property type="project" value="InterPro"/>
</dbReference>
<dbReference type="Proteomes" id="UP000285301">
    <property type="component" value="Unassembled WGS sequence"/>
</dbReference>
<dbReference type="InterPro" id="IPR052085">
    <property type="entry name" value="WD-SAM-U-box"/>
</dbReference>
<dbReference type="InterPro" id="IPR001660">
    <property type="entry name" value="SAM"/>
</dbReference>
<dbReference type="SUPFAM" id="SSF47769">
    <property type="entry name" value="SAM/Pointed domain"/>
    <property type="match status" value="1"/>
</dbReference>
<dbReference type="Gene3D" id="1.10.150.50">
    <property type="entry name" value="Transcription Factor, Ets-1"/>
    <property type="match status" value="1"/>
</dbReference>
<dbReference type="STRING" id="1965070.A0A3S3PRK3"/>
<feature type="domain" description="U-box" evidence="2">
    <location>
        <begin position="65"/>
        <end position="135"/>
    </location>
</feature>
<comment type="caution">
    <text evidence="3">The sequence shown here is derived from an EMBL/GenBank/DDBJ whole genome shotgun (WGS) entry which is preliminary data.</text>
</comment>